<organism evidence="3 4">
    <name type="scientific">Aliikangiella coralliicola</name>
    <dbReference type="NCBI Taxonomy" id="2592383"/>
    <lineage>
        <taxon>Bacteria</taxon>
        <taxon>Pseudomonadati</taxon>
        <taxon>Pseudomonadota</taxon>
        <taxon>Gammaproteobacteria</taxon>
        <taxon>Oceanospirillales</taxon>
        <taxon>Pleioneaceae</taxon>
        <taxon>Aliikangiella</taxon>
    </lineage>
</organism>
<dbReference type="OrthoDB" id="264824at2"/>
<protein>
    <recommendedName>
        <fullName evidence="2">Spondin domain-containing protein</fullName>
    </recommendedName>
</protein>
<comment type="caution">
    <text evidence="3">The sequence shown here is derived from an EMBL/GenBank/DDBJ whole genome shotgun (WGS) entry which is preliminary data.</text>
</comment>
<reference evidence="3 4" key="1">
    <citation type="submission" date="2019-07" db="EMBL/GenBank/DDBJ databases">
        <title>Draft genome for Aliikangiella sp. M105.</title>
        <authorList>
            <person name="Wang G."/>
        </authorList>
    </citation>
    <scope>NUCLEOTIDE SEQUENCE [LARGE SCALE GENOMIC DNA]</scope>
    <source>
        <strain evidence="3 4">M105</strain>
    </source>
</reference>
<dbReference type="RefSeq" id="WP_142932379.1">
    <property type="nucleotide sequence ID" value="NZ_ML660166.1"/>
</dbReference>
<feature type="chain" id="PRO_5022116608" description="Spondin domain-containing protein" evidence="1">
    <location>
        <begin position="22"/>
        <end position="235"/>
    </location>
</feature>
<gene>
    <name evidence="3" type="ORF">FLL46_16200</name>
</gene>
<keyword evidence="4" id="KW-1185">Reference proteome</keyword>
<evidence type="ECO:0000313" key="4">
    <source>
        <dbReference type="Proteomes" id="UP000315439"/>
    </source>
</evidence>
<evidence type="ECO:0000256" key="1">
    <source>
        <dbReference type="SAM" id="SignalP"/>
    </source>
</evidence>
<feature type="signal peptide" evidence="1">
    <location>
        <begin position="1"/>
        <end position="21"/>
    </location>
</feature>
<keyword evidence="1" id="KW-0732">Signal</keyword>
<proteinExistence type="predicted"/>
<feature type="domain" description="Spondin" evidence="2">
    <location>
        <begin position="36"/>
        <end position="153"/>
    </location>
</feature>
<dbReference type="InterPro" id="IPR038678">
    <property type="entry name" value="Spondin_N_sf"/>
</dbReference>
<dbReference type="EMBL" id="VIKS01000010">
    <property type="protein sequence ID" value="TQV86456.1"/>
    <property type="molecule type" value="Genomic_DNA"/>
</dbReference>
<dbReference type="AlphaFoldDB" id="A0A545UAF9"/>
<dbReference type="Pfam" id="PF06468">
    <property type="entry name" value="Spond_N"/>
    <property type="match status" value="1"/>
</dbReference>
<dbReference type="Proteomes" id="UP000315439">
    <property type="component" value="Unassembled WGS sequence"/>
</dbReference>
<dbReference type="Gene3D" id="2.60.40.2130">
    <property type="entry name" value="F-spondin domain"/>
    <property type="match status" value="1"/>
</dbReference>
<evidence type="ECO:0000259" key="2">
    <source>
        <dbReference type="Pfam" id="PF06468"/>
    </source>
</evidence>
<name>A0A545UAF9_9GAMM</name>
<dbReference type="InterPro" id="IPR009465">
    <property type="entry name" value="Spondin_N"/>
</dbReference>
<sequence length="235" mass="24262">MKIPKIILAASLAVAPVLTNAQQLDITITNLTQGIYFTPFIVAGHDANTRIFQVGQAASTELQALAEGGDISGVSAMLTGAGAVVSENPAGGLLAPAGSTSLTIDTGTQEYLSLSSMLLPTNDAFAGIDSWKIPSTPGVYWINVNAYDAGTEANDEIVNGGGMPGVPGIPAAPGMDAGTNATGVTTTETNQTVHIHRGNLGDDDLTGGKSDVDNRVHRWLNPVIRVRVEVLDQTL</sequence>
<dbReference type="NCBIfam" id="NF038123">
    <property type="entry name" value="NF038123_dom"/>
    <property type="match status" value="1"/>
</dbReference>
<accession>A0A545UAF9</accession>
<evidence type="ECO:0000313" key="3">
    <source>
        <dbReference type="EMBL" id="TQV86456.1"/>
    </source>
</evidence>